<proteinExistence type="predicted"/>
<feature type="domain" description="Thioredoxin" evidence="4">
    <location>
        <begin position="6"/>
        <end position="66"/>
    </location>
</feature>
<dbReference type="PROSITE" id="PS51354">
    <property type="entry name" value="GLUTAREDOXIN_2"/>
    <property type="match status" value="2"/>
</dbReference>
<dbReference type="InterPro" id="IPR036249">
    <property type="entry name" value="Thioredoxin-like_sf"/>
</dbReference>
<dbReference type="CDD" id="cd03028">
    <property type="entry name" value="GRX_PICOT_like"/>
    <property type="match status" value="2"/>
</dbReference>
<dbReference type="Gene3D" id="3.40.30.10">
    <property type="entry name" value="Glutaredoxin"/>
    <property type="match status" value="3"/>
</dbReference>
<gene>
    <name evidence="6" type="ORF">NP493_1009g01009</name>
</gene>
<evidence type="ECO:0000313" key="6">
    <source>
        <dbReference type="EMBL" id="KAK2171970.1"/>
    </source>
</evidence>
<feature type="domain" description="Glutaredoxin" evidence="5">
    <location>
        <begin position="97"/>
        <end position="161"/>
    </location>
</feature>
<dbReference type="SUPFAM" id="SSF52833">
    <property type="entry name" value="Thioredoxin-like"/>
    <property type="match status" value="3"/>
</dbReference>
<evidence type="ECO:0000256" key="2">
    <source>
        <dbReference type="ARBA" id="ARBA00023004"/>
    </source>
</evidence>
<dbReference type="InterPro" id="IPR033658">
    <property type="entry name" value="GRX_PICOT-like"/>
</dbReference>
<dbReference type="AlphaFoldDB" id="A0AAD9NJ52"/>
<evidence type="ECO:0000256" key="3">
    <source>
        <dbReference type="ARBA" id="ARBA00023014"/>
    </source>
</evidence>
<dbReference type="NCBIfam" id="TIGR00365">
    <property type="entry name" value="Grx4 family monothiol glutaredoxin"/>
    <property type="match status" value="2"/>
</dbReference>
<evidence type="ECO:0000313" key="7">
    <source>
        <dbReference type="Proteomes" id="UP001209878"/>
    </source>
</evidence>
<evidence type="ECO:0000259" key="4">
    <source>
        <dbReference type="Pfam" id="PF00085"/>
    </source>
</evidence>
<dbReference type="GO" id="GO:0006879">
    <property type="term" value="P:intracellular iron ion homeostasis"/>
    <property type="evidence" value="ECO:0007669"/>
    <property type="project" value="TreeGrafter"/>
</dbReference>
<dbReference type="Pfam" id="PF00085">
    <property type="entry name" value="Thioredoxin"/>
    <property type="match status" value="1"/>
</dbReference>
<dbReference type="FunFam" id="3.40.30.10:FF:000012">
    <property type="entry name" value="Monothiol glutaredoxin"/>
    <property type="match status" value="2"/>
</dbReference>
<keyword evidence="1" id="KW-0479">Metal-binding</keyword>
<comment type="caution">
    <text evidence="6">The sequence shown here is derived from an EMBL/GenBank/DDBJ whole genome shotgun (WGS) entry which is preliminary data.</text>
</comment>
<feature type="domain" description="Glutaredoxin" evidence="5">
    <location>
        <begin position="199"/>
        <end position="263"/>
    </location>
</feature>
<keyword evidence="7" id="KW-1185">Reference proteome</keyword>
<keyword evidence="3" id="KW-0411">Iron-sulfur</keyword>
<dbReference type="Pfam" id="PF00462">
    <property type="entry name" value="Glutaredoxin"/>
    <property type="match status" value="2"/>
</dbReference>
<accession>A0AAD9NJ52</accession>
<dbReference type="GO" id="GO:0046872">
    <property type="term" value="F:metal ion binding"/>
    <property type="evidence" value="ECO:0007669"/>
    <property type="project" value="UniProtKB-KW"/>
</dbReference>
<dbReference type="InterPro" id="IPR004480">
    <property type="entry name" value="Monothiol_GRX-rel"/>
</dbReference>
<dbReference type="GO" id="GO:0005829">
    <property type="term" value="C:cytosol"/>
    <property type="evidence" value="ECO:0007669"/>
    <property type="project" value="TreeGrafter"/>
</dbReference>
<dbReference type="GO" id="GO:0005634">
    <property type="term" value="C:nucleus"/>
    <property type="evidence" value="ECO:0007669"/>
    <property type="project" value="TreeGrafter"/>
</dbReference>
<protein>
    <recommendedName>
        <fullName evidence="8">Glutaredoxin 3</fullName>
    </recommendedName>
</protein>
<dbReference type="GO" id="GO:0051536">
    <property type="term" value="F:iron-sulfur cluster binding"/>
    <property type="evidence" value="ECO:0007669"/>
    <property type="project" value="UniProtKB-KW"/>
</dbReference>
<dbReference type="EMBL" id="JAODUO010001007">
    <property type="protein sequence ID" value="KAK2171970.1"/>
    <property type="molecule type" value="Genomic_DNA"/>
</dbReference>
<dbReference type="PANTHER" id="PTHR10293:SF73">
    <property type="entry name" value="GLUTAREDOXIN-3"/>
    <property type="match status" value="1"/>
</dbReference>
<organism evidence="6 7">
    <name type="scientific">Ridgeia piscesae</name>
    <name type="common">Tubeworm</name>
    <dbReference type="NCBI Taxonomy" id="27915"/>
    <lineage>
        <taxon>Eukaryota</taxon>
        <taxon>Metazoa</taxon>
        <taxon>Spiralia</taxon>
        <taxon>Lophotrochozoa</taxon>
        <taxon>Annelida</taxon>
        <taxon>Polychaeta</taxon>
        <taxon>Sedentaria</taxon>
        <taxon>Canalipalpata</taxon>
        <taxon>Sabellida</taxon>
        <taxon>Siboglinidae</taxon>
        <taxon>Ridgeia</taxon>
    </lineage>
</organism>
<dbReference type="PANTHER" id="PTHR10293">
    <property type="entry name" value="GLUTAREDOXIN FAMILY MEMBER"/>
    <property type="match status" value="1"/>
</dbReference>
<sequence length="286" mass="32131">MLDVLEELSKDKQWATTLFLKVEAEAVPEMSAKYGITAVPTCVLVKKQVKVDEVNGANVPELMKKLKTHCPVAGSETTGPQVDLNTRLKKLINSAPVILFMKGCPDEPRCGFSRQTVQLLTEQGVKFNTFDILTDNDVRQGLKTYSNWPTYPQLYIKGELIGGLDILKELVESGEFKSMLPKQESMEVRLRALINQQPIMLFMKGTPEEARCGFSRTMIQILSEVGAKYGYFDILGDNDVRQELKKFSNWPTYPQLYVKGELVGGLDIIKELKESGELSDMLKDAQ</sequence>
<keyword evidence="2" id="KW-0408">Iron</keyword>
<evidence type="ECO:0008006" key="8">
    <source>
        <dbReference type="Google" id="ProtNLM"/>
    </source>
</evidence>
<evidence type="ECO:0000259" key="5">
    <source>
        <dbReference type="Pfam" id="PF00462"/>
    </source>
</evidence>
<reference evidence="6" key="1">
    <citation type="journal article" date="2023" name="Mol. Biol. Evol.">
        <title>Third-Generation Sequencing Reveals the Adaptive Role of the Epigenome in Three Deep-Sea Polychaetes.</title>
        <authorList>
            <person name="Perez M."/>
            <person name="Aroh O."/>
            <person name="Sun Y."/>
            <person name="Lan Y."/>
            <person name="Juniper S.K."/>
            <person name="Young C.R."/>
            <person name="Angers B."/>
            <person name="Qian P.Y."/>
        </authorList>
    </citation>
    <scope>NUCLEOTIDE SEQUENCE</scope>
    <source>
        <strain evidence="6">R07B-5</strain>
    </source>
</reference>
<dbReference type="InterPro" id="IPR002109">
    <property type="entry name" value="Glutaredoxin"/>
</dbReference>
<name>A0AAD9NJ52_RIDPI</name>
<dbReference type="Proteomes" id="UP001209878">
    <property type="component" value="Unassembled WGS sequence"/>
</dbReference>
<evidence type="ECO:0000256" key="1">
    <source>
        <dbReference type="ARBA" id="ARBA00022723"/>
    </source>
</evidence>
<dbReference type="InterPro" id="IPR013766">
    <property type="entry name" value="Thioredoxin_domain"/>
</dbReference>